<dbReference type="Proteomes" id="UP001218218">
    <property type="component" value="Unassembled WGS sequence"/>
</dbReference>
<dbReference type="EMBL" id="JARIHO010000078">
    <property type="protein sequence ID" value="KAJ7310689.1"/>
    <property type="molecule type" value="Genomic_DNA"/>
</dbReference>
<comment type="caution">
    <text evidence="8">The sequence shown here is derived from an EMBL/GenBank/DDBJ whole genome shotgun (WGS) entry which is preliminary data.</text>
</comment>
<evidence type="ECO:0000256" key="5">
    <source>
        <dbReference type="ARBA" id="ARBA00023004"/>
    </source>
</evidence>
<dbReference type="SUPFAM" id="SSF46565">
    <property type="entry name" value="Chaperone J-domain"/>
    <property type="match status" value="1"/>
</dbReference>
<protein>
    <recommendedName>
        <fullName evidence="3">Diphthamide biosynthesis protein 4</fullName>
    </recommendedName>
</protein>
<gene>
    <name evidence="8" type="ORF">DFH08DRAFT_1046459</name>
</gene>
<sequence>MDLYIVLNLAPGASPTEIKAAYHHALLTSHPVKNNASQPTPGIAAIKDAYRVLSSPALCAKAKTDHDQLKRPCPAQVISLADFDEHGADAWARACQCGGPYAITGAEMDRRVHLVLCTSCSEVVWVGYELAEEE</sequence>
<dbReference type="InterPro" id="IPR036671">
    <property type="entry name" value="DPH_MB_sf"/>
</dbReference>
<dbReference type="InterPro" id="IPR007872">
    <property type="entry name" value="DPH_MB_dom"/>
</dbReference>
<feature type="domain" description="J" evidence="6">
    <location>
        <begin position="2"/>
        <end position="70"/>
    </location>
</feature>
<dbReference type="CDD" id="cd06257">
    <property type="entry name" value="DnaJ"/>
    <property type="match status" value="1"/>
</dbReference>
<dbReference type="Gene3D" id="1.10.287.110">
    <property type="entry name" value="DnaJ domain"/>
    <property type="match status" value="1"/>
</dbReference>
<dbReference type="Pfam" id="PF05207">
    <property type="entry name" value="Zn_ribbon_CSL"/>
    <property type="match status" value="1"/>
</dbReference>
<evidence type="ECO:0000259" key="6">
    <source>
        <dbReference type="PROSITE" id="PS50076"/>
    </source>
</evidence>
<keyword evidence="9" id="KW-1185">Reference proteome</keyword>
<dbReference type="InterPro" id="IPR001623">
    <property type="entry name" value="DnaJ_domain"/>
</dbReference>
<evidence type="ECO:0000256" key="3">
    <source>
        <dbReference type="ARBA" id="ARBA00021797"/>
    </source>
</evidence>
<accession>A0AAD7ECJ3</accession>
<evidence type="ECO:0000256" key="4">
    <source>
        <dbReference type="ARBA" id="ARBA00022723"/>
    </source>
</evidence>
<dbReference type="GO" id="GO:0046872">
    <property type="term" value="F:metal ion binding"/>
    <property type="evidence" value="ECO:0007669"/>
    <property type="project" value="UniProtKB-KW"/>
</dbReference>
<evidence type="ECO:0000313" key="8">
    <source>
        <dbReference type="EMBL" id="KAJ7310689.1"/>
    </source>
</evidence>
<keyword evidence="4" id="KW-0479">Metal-binding</keyword>
<dbReference type="SMART" id="SM00271">
    <property type="entry name" value="DnaJ"/>
    <property type="match status" value="1"/>
</dbReference>
<dbReference type="SUPFAM" id="SSF144217">
    <property type="entry name" value="CSL zinc finger"/>
    <property type="match status" value="1"/>
</dbReference>
<name>A0AAD7ECJ3_9AGAR</name>
<dbReference type="AlphaFoldDB" id="A0AAD7ECJ3"/>
<dbReference type="Gene3D" id="3.10.660.10">
    <property type="entry name" value="DPH Zinc finger"/>
    <property type="match status" value="1"/>
</dbReference>
<comment type="function">
    <text evidence="1">Required for the first step of diphthamide biosynthesis, the transfer of 3-amino-3-carboxypropyl from S-adenosyl-L-methionine to a histidine residue. Diphthamide is a post-translational modification of histidine which occurs in elongation factor 2.</text>
</comment>
<dbReference type="Pfam" id="PF00226">
    <property type="entry name" value="DnaJ"/>
    <property type="match status" value="1"/>
</dbReference>
<proteinExistence type="inferred from homology"/>
<evidence type="ECO:0000256" key="1">
    <source>
        <dbReference type="ARBA" id="ARBA00003474"/>
    </source>
</evidence>
<dbReference type="InterPro" id="IPR036869">
    <property type="entry name" value="J_dom_sf"/>
</dbReference>
<evidence type="ECO:0000259" key="7">
    <source>
        <dbReference type="PROSITE" id="PS51074"/>
    </source>
</evidence>
<reference evidence="8" key="1">
    <citation type="submission" date="2023-03" db="EMBL/GenBank/DDBJ databases">
        <title>Massive genome expansion in bonnet fungi (Mycena s.s.) driven by repeated elements and novel gene families across ecological guilds.</title>
        <authorList>
            <consortium name="Lawrence Berkeley National Laboratory"/>
            <person name="Harder C.B."/>
            <person name="Miyauchi S."/>
            <person name="Viragh M."/>
            <person name="Kuo A."/>
            <person name="Thoen E."/>
            <person name="Andreopoulos B."/>
            <person name="Lu D."/>
            <person name="Skrede I."/>
            <person name="Drula E."/>
            <person name="Henrissat B."/>
            <person name="Morin E."/>
            <person name="Kohler A."/>
            <person name="Barry K."/>
            <person name="LaButti K."/>
            <person name="Morin E."/>
            <person name="Salamov A."/>
            <person name="Lipzen A."/>
            <person name="Mereny Z."/>
            <person name="Hegedus B."/>
            <person name="Baldrian P."/>
            <person name="Stursova M."/>
            <person name="Weitz H."/>
            <person name="Taylor A."/>
            <person name="Grigoriev I.V."/>
            <person name="Nagy L.G."/>
            <person name="Martin F."/>
            <person name="Kauserud H."/>
        </authorList>
    </citation>
    <scope>NUCLEOTIDE SEQUENCE</scope>
    <source>
        <strain evidence="8">CBHHK002</strain>
    </source>
</reference>
<dbReference type="PROSITE" id="PS51074">
    <property type="entry name" value="DPH_MB"/>
    <property type="match status" value="1"/>
</dbReference>
<evidence type="ECO:0000313" key="9">
    <source>
        <dbReference type="Proteomes" id="UP001218218"/>
    </source>
</evidence>
<dbReference type="PROSITE" id="PS50076">
    <property type="entry name" value="DNAJ_2"/>
    <property type="match status" value="1"/>
</dbReference>
<keyword evidence="5" id="KW-0408">Iron</keyword>
<feature type="domain" description="DPH-type MB" evidence="7">
    <location>
        <begin position="74"/>
        <end position="129"/>
    </location>
</feature>
<dbReference type="PRINTS" id="PR00625">
    <property type="entry name" value="JDOMAIN"/>
</dbReference>
<organism evidence="8 9">
    <name type="scientific">Mycena albidolilacea</name>
    <dbReference type="NCBI Taxonomy" id="1033008"/>
    <lineage>
        <taxon>Eukaryota</taxon>
        <taxon>Fungi</taxon>
        <taxon>Dikarya</taxon>
        <taxon>Basidiomycota</taxon>
        <taxon>Agaricomycotina</taxon>
        <taxon>Agaricomycetes</taxon>
        <taxon>Agaricomycetidae</taxon>
        <taxon>Agaricales</taxon>
        <taxon>Marasmiineae</taxon>
        <taxon>Mycenaceae</taxon>
        <taxon>Mycena</taxon>
    </lineage>
</organism>
<evidence type="ECO:0000256" key="2">
    <source>
        <dbReference type="ARBA" id="ARBA00006169"/>
    </source>
</evidence>
<comment type="similarity">
    <text evidence="2">Belongs to the DPH4 family.</text>
</comment>